<dbReference type="Pfam" id="PF13551">
    <property type="entry name" value="HTH_29"/>
    <property type="match status" value="1"/>
</dbReference>
<evidence type="ECO:0000313" key="2">
    <source>
        <dbReference type="Proteomes" id="UP000187735"/>
    </source>
</evidence>
<dbReference type="InterPro" id="IPR047655">
    <property type="entry name" value="Transpos_IS630-like"/>
</dbReference>
<organism evidence="1 2">
    <name type="scientific">Fuerstiella marisgermanici</name>
    <dbReference type="NCBI Taxonomy" id="1891926"/>
    <lineage>
        <taxon>Bacteria</taxon>
        <taxon>Pseudomonadati</taxon>
        <taxon>Planctomycetota</taxon>
        <taxon>Planctomycetia</taxon>
        <taxon>Planctomycetales</taxon>
        <taxon>Planctomycetaceae</taxon>
        <taxon>Fuerstiella</taxon>
    </lineage>
</organism>
<dbReference type="KEGG" id="fmr:Fuma_02862"/>
<dbReference type="Proteomes" id="UP000187735">
    <property type="component" value="Chromosome"/>
</dbReference>
<sequence length="261" mass="30342">MERIVPELGARDKKRIKGQSRQCQDAALKTRYLIIVNLMDGQTVAQTASALQVGRSTVYKVAKRFREHREAGLVDRREENGRRKMDDEYLTQLHEIVAGSAQDYGWRRPTWTREMPTTTMTRLTRVRIHVSTMSRALKQIGARLGRPKPAVGCPWPERQKNRRLQAIQEIVDQLPKDEVAVYEDEVDIHLNPKIGPDWMTRGQQKEVMTPGKNEKRYLAGAFDSRTNELIWVEGEKKNTLLFIQLLWKLVQHLCNITRMQK</sequence>
<keyword evidence="2" id="KW-1185">Reference proteome</keyword>
<protein>
    <submittedName>
        <fullName evidence="1">Transposase</fullName>
    </submittedName>
</protein>
<evidence type="ECO:0000313" key="1">
    <source>
        <dbReference type="EMBL" id="APZ93245.1"/>
    </source>
</evidence>
<dbReference type="NCBIfam" id="NF033545">
    <property type="entry name" value="transpos_IS630"/>
    <property type="match status" value="1"/>
</dbReference>
<gene>
    <name evidence="1" type="ORF">Fuma_02862</name>
</gene>
<name>A0A1P8WGS0_9PLAN</name>
<dbReference type="AlphaFoldDB" id="A0A1P8WGS0"/>
<dbReference type="SUPFAM" id="SSF46689">
    <property type="entry name" value="Homeodomain-like"/>
    <property type="match status" value="1"/>
</dbReference>
<reference evidence="1 2" key="1">
    <citation type="journal article" date="2016" name="Front. Microbiol.">
        <title>Fuerstia marisgermanicae gen. nov., sp. nov., an Unusual Member of the Phylum Planctomycetes from the German Wadden Sea.</title>
        <authorList>
            <person name="Kohn T."/>
            <person name="Heuer A."/>
            <person name="Jogler M."/>
            <person name="Vollmers J."/>
            <person name="Boedeker C."/>
            <person name="Bunk B."/>
            <person name="Rast P."/>
            <person name="Borchert D."/>
            <person name="Glockner I."/>
            <person name="Freese H.M."/>
            <person name="Klenk H.P."/>
            <person name="Overmann J."/>
            <person name="Kaster A.K."/>
            <person name="Rohde M."/>
            <person name="Wiegand S."/>
            <person name="Jogler C."/>
        </authorList>
    </citation>
    <scope>NUCLEOTIDE SEQUENCE [LARGE SCALE GENOMIC DNA]</scope>
    <source>
        <strain evidence="1 2">NH11</strain>
    </source>
</reference>
<accession>A0A1P8WGS0</accession>
<dbReference type="OrthoDB" id="286470at2"/>
<dbReference type="STRING" id="1891926.Fuma_02862"/>
<dbReference type="RefSeq" id="WP_145944177.1">
    <property type="nucleotide sequence ID" value="NZ_CP017641.1"/>
</dbReference>
<dbReference type="InterPro" id="IPR009057">
    <property type="entry name" value="Homeodomain-like_sf"/>
</dbReference>
<dbReference type="EMBL" id="CP017641">
    <property type="protein sequence ID" value="APZ93245.1"/>
    <property type="molecule type" value="Genomic_DNA"/>
</dbReference>
<proteinExistence type="predicted"/>